<dbReference type="GO" id="GO:0061723">
    <property type="term" value="P:glycophagy"/>
    <property type="evidence" value="ECO:0007669"/>
    <property type="project" value="TreeGrafter"/>
</dbReference>
<sequence length="145" mass="15937">MSVIMTDKPETMPSTEAIPDGPMSPTLAITLTSSTHLTHLPIDVTNALSSIGEFPKKKVTVYFTPVGSAPTLRQNICKISSTQRFEVVVSYLRRILRVTENESVFVYVNSSFAPALDEVVGNLHRCFKNSKDQLLVSYSITPAFG</sequence>
<evidence type="ECO:0000256" key="7">
    <source>
        <dbReference type="ARBA" id="ARBA00022927"/>
    </source>
</evidence>
<dbReference type="AlphaFoldDB" id="A0A420I0G4"/>
<keyword evidence="9 10" id="KW-0472">Membrane</keyword>
<evidence type="ECO:0000313" key="11">
    <source>
        <dbReference type="EMBL" id="RKF63147.1"/>
    </source>
</evidence>
<dbReference type="Gene3D" id="3.10.20.90">
    <property type="entry name" value="Phosphatidylinositol 3-kinase Catalytic Subunit, Chain A, domain 1"/>
    <property type="match status" value="1"/>
</dbReference>
<comment type="caution">
    <text evidence="11">The sequence shown here is derived from an EMBL/GenBank/DDBJ whole genome shotgun (WGS) entry which is preliminary data.</text>
</comment>
<dbReference type="GO" id="GO:0000422">
    <property type="term" value="P:autophagy of mitochondrion"/>
    <property type="evidence" value="ECO:0007669"/>
    <property type="project" value="TreeGrafter"/>
</dbReference>
<gene>
    <name evidence="11" type="ORF">OnM2_027023</name>
</gene>
<evidence type="ECO:0000256" key="9">
    <source>
        <dbReference type="ARBA" id="ARBA00023136"/>
    </source>
</evidence>
<dbReference type="SUPFAM" id="SSF54236">
    <property type="entry name" value="Ubiquitin-like"/>
    <property type="match status" value="1"/>
</dbReference>
<dbReference type="Proteomes" id="UP000286134">
    <property type="component" value="Unassembled WGS sequence"/>
</dbReference>
<dbReference type="GO" id="GO:0034274">
    <property type="term" value="C:Atg12-Atg5-Atg16 complex"/>
    <property type="evidence" value="ECO:0007669"/>
    <property type="project" value="TreeGrafter"/>
</dbReference>
<accession>A0A420I0G4</accession>
<dbReference type="InterPro" id="IPR007242">
    <property type="entry name" value="Atg12"/>
</dbReference>
<dbReference type="CDD" id="cd01612">
    <property type="entry name" value="Ubl_ATG12"/>
    <property type="match status" value="1"/>
</dbReference>
<dbReference type="STRING" id="212602.A0A420I0G4"/>
<evidence type="ECO:0000256" key="10">
    <source>
        <dbReference type="RuleBase" id="RU361201"/>
    </source>
</evidence>
<dbReference type="Pfam" id="PF04110">
    <property type="entry name" value="APG12"/>
    <property type="match status" value="1"/>
</dbReference>
<keyword evidence="12" id="KW-1185">Reference proteome</keyword>
<comment type="subcellular location">
    <subcellularLocation>
        <location evidence="1 10">Preautophagosomal structure membrane</location>
        <topology evidence="1 10">Peripheral membrane protein</topology>
    </subcellularLocation>
</comment>
<dbReference type="GO" id="GO:0019776">
    <property type="term" value="F:Atg8-family ligase activity"/>
    <property type="evidence" value="ECO:0007669"/>
    <property type="project" value="TreeGrafter"/>
</dbReference>
<keyword evidence="6 10" id="KW-0833">Ubl conjugation pathway</keyword>
<evidence type="ECO:0000313" key="12">
    <source>
        <dbReference type="Proteomes" id="UP000286134"/>
    </source>
</evidence>
<dbReference type="EMBL" id="MCFK01002769">
    <property type="protein sequence ID" value="RKF63147.1"/>
    <property type="molecule type" value="Genomic_DNA"/>
</dbReference>
<dbReference type="GO" id="GO:0034727">
    <property type="term" value="P:piecemeal microautophagy of the nucleus"/>
    <property type="evidence" value="ECO:0007669"/>
    <property type="project" value="TreeGrafter"/>
</dbReference>
<proteinExistence type="inferred from homology"/>
<dbReference type="GO" id="GO:0097352">
    <property type="term" value="P:autophagosome maturation"/>
    <property type="evidence" value="ECO:0007669"/>
    <property type="project" value="TreeGrafter"/>
</dbReference>
<dbReference type="OrthoDB" id="10003551at2759"/>
<keyword evidence="7 10" id="KW-0653">Protein transport</keyword>
<evidence type="ECO:0000256" key="2">
    <source>
        <dbReference type="ARBA" id="ARBA00007778"/>
    </source>
</evidence>
<evidence type="ECO:0000256" key="1">
    <source>
        <dbReference type="ARBA" id="ARBA00004623"/>
    </source>
</evidence>
<comment type="function">
    <text evidence="10">Ubiquitin-like protein involved in cytoplasm to vacuole transport (Cvt), autophagy vesicles formation, mitophagy, and nucleophagy.</text>
</comment>
<keyword evidence="8 10" id="KW-0072">Autophagy</keyword>
<dbReference type="GO" id="GO:0034045">
    <property type="term" value="C:phagophore assembly site membrane"/>
    <property type="evidence" value="ECO:0007669"/>
    <property type="project" value="UniProtKB-SubCell"/>
</dbReference>
<organism evidence="11 12">
    <name type="scientific">Erysiphe neolycopersici</name>
    <dbReference type="NCBI Taxonomy" id="212602"/>
    <lineage>
        <taxon>Eukaryota</taxon>
        <taxon>Fungi</taxon>
        <taxon>Dikarya</taxon>
        <taxon>Ascomycota</taxon>
        <taxon>Pezizomycotina</taxon>
        <taxon>Leotiomycetes</taxon>
        <taxon>Erysiphales</taxon>
        <taxon>Erysiphaceae</taxon>
        <taxon>Erysiphe</taxon>
    </lineage>
</organism>
<dbReference type="PANTHER" id="PTHR13385">
    <property type="entry name" value="AUTOPHAGY PROTEIN 12"/>
    <property type="match status" value="1"/>
</dbReference>
<evidence type="ECO:0000256" key="4">
    <source>
        <dbReference type="ARBA" id="ARBA00022448"/>
    </source>
</evidence>
<dbReference type="GO" id="GO:0015031">
    <property type="term" value="P:protein transport"/>
    <property type="evidence" value="ECO:0007669"/>
    <property type="project" value="UniProtKB-KW"/>
</dbReference>
<comment type="subunit">
    <text evidence="10">Forms a conjugate with ATG5.</text>
</comment>
<dbReference type="InterPro" id="IPR029071">
    <property type="entry name" value="Ubiquitin-like_domsf"/>
</dbReference>
<protein>
    <recommendedName>
        <fullName evidence="3 10">Ubiquitin-like protein ATG12</fullName>
    </recommendedName>
</protein>
<evidence type="ECO:0000256" key="3">
    <source>
        <dbReference type="ARBA" id="ARBA00015875"/>
    </source>
</evidence>
<dbReference type="GO" id="GO:0000421">
    <property type="term" value="C:autophagosome membrane"/>
    <property type="evidence" value="ECO:0007669"/>
    <property type="project" value="TreeGrafter"/>
</dbReference>
<dbReference type="GO" id="GO:0000045">
    <property type="term" value="P:autophagosome assembly"/>
    <property type="evidence" value="ECO:0007669"/>
    <property type="project" value="InterPro"/>
</dbReference>
<name>A0A420I0G4_9PEZI</name>
<keyword evidence="4 10" id="KW-0813">Transport</keyword>
<evidence type="ECO:0000256" key="5">
    <source>
        <dbReference type="ARBA" id="ARBA00022499"/>
    </source>
</evidence>
<evidence type="ECO:0000256" key="6">
    <source>
        <dbReference type="ARBA" id="ARBA00022786"/>
    </source>
</evidence>
<evidence type="ECO:0000256" key="8">
    <source>
        <dbReference type="ARBA" id="ARBA00023006"/>
    </source>
</evidence>
<keyword evidence="5 10" id="KW-1017">Isopeptide bond</keyword>
<dbReference type="FunFam" id="3.10.20.90:FF:000148">
    <property type="entry name" value="Ubiquitin-like protein ATG12"/>
    <property type="match status" value="1"/>
</dbReference>
<comment type="similarity">
    <text evidence="2 10">Belongs to the ATG12 family.</text>
</comment>
<dbReference type="PANTHER" id="PTHR13385:SF0">
    <property type="entry name" value="UBIQUITIN-LIKE PROTEIN ATG12"/>
    <property type="match status" value="1"/>
</dbReference>
<reference evidence="11 12" key="1">
    <citation type="journal article" date="2018" name="BMC Genomics">
        <title>Comparative genome analyses reveal sequence features reflecting distinct modes of host-adaptation between dicot and monocot powdery mildew.</title>
        <authorList>
            <person name="Wu Y."/>
            <person name="Ma X."/>
            <person name="Pan Z."/>
            <person name="Kale S.D."/>
            <person name="Song Y."/>
            <person name="King H."/>
            <person name="Zhang Q."/>
            <person name="Presley C."/>
            <person name="Deng X."/>
            <person name="Wei C.I."/>
            <person name="Xiao S."/>
        </authorList>
    </citation>
    <scope>NUCLEOTIDE SEQUENCE [LARGE SCALE GENOMIC DNA]</scope>
    <source>
        <strain evidence="11">UMSG2</strain>
    </source>
</reference>